<keyword evidence="3" id="KW-0677">Repeat</keyword>
<dbReference type="GO" id="GO:0000278">
    <property type="term" value="P:mitotic cell cycle"/>
    <property type="evidence" value="ECO:0007669"/>
    <property type="project" value="TreeGrafter"/>
</dbReference>
<dbReference type="InterPro" id="IPR022100">
    <property type="entry name" value="WDHD1/CFT4_beta-prop_2nd"/>
</dbReference>
<dbReference type="GO" id="GO:0043596">
    <property type="term" value="C:nuclear replication fork"/>
    <property type="evidence" value="ECO:0007669"/>
    <property type="project" value="TreeGrafter"/>
</dbReference>
<evidence type="ECO:0000256" key="1">
    <source>
        <dbReference type="ARBA" id="ARBA00004123"/>
    </source>
</evidence>
<dbReference type="SUPFAM" id="SSF50978">
    <property type="entry name" value="WD40 repeat-like"/>
    <property type="match status" value="1"/>
</dbReference>
<dbReference type="AlphaFoldDB" id="A0A9P6WF60"/>
<sequence>MSETLLTQQAKVFEMSEPTPLVKDRTVFDSGGKTIIASSPDDNNRLIAANKNGITKILQLNRLEQEPEVIQTSENLTSLCALSHERFIVSTSKGDAFEYNYKTSRETLLLRTSLPLRDCSIIHNGKTAIFASDDLELSSIDIAQDDSSSDPSKRSKPSQILTLPDQISQLSYSPKINILAITLINGDVLFYSLSSSQPNKVHQLDKCAIANSYPSNSKITPEGEKTSNTNKLDALLDDDVSDLSDDDDDNEETEKITDPEFVEANRVSTRIAWHPTGMWFAVPDRTGSVKIYTLKNYALVDTLPPMSPKKLIDLQFDTANGEYIAAIDTDNKLIVWKWKIGEVRYTRQFKRAQLTNLLWKTNGDSLDIIMGTWMGSVITVSNVAKVLSNKTSDLEEDEDVPTKSTRNGLFVDSDEEDDNVNPNIDTMAEDENGNGNEGLENNNEDDDEGDLFGEGIGSGKRKYHFEDEEEFIDDDDNGGYIERNTSNFHKIKAHKSSNVSNALSMNLQRFKYKPMSPGATPFAGSDRRYLTMNNIGYVSTVRNNGQYSITVSFFDLGRYNEYHFEDLFGYDLCFLNENGTLFGQSKSGQLHYRPHDTLHSTWTKLISLTDGEILTSIAATTHKVVVGSSFGNCTSLNEYGLILSMEKLSPIVLITAHEYRVFIIHYSPFHGISYSLFEQSPTKSIYYQREIPLPITLPQTLSEKNRNADLDYEQFNPTGIKSLFFSLYGDPCVYGADNVLLVLSKWRSNMESRWLPILDTDMEIWKMAGGKENSDVHVWPLGLTYDTLNCVLVKGKKQWPEFPLPLPSEMEVRVPVLVKSKLLQEHKLKLQKDADEREFDRELDDADADGEKEAEKEIEVPVNVAAEEEYIRSKVLSSLLTDTIENDGEMYGNENDILQTLIGTFDKSLLRLFAVACSVQDAEKAFSIVQELKQDRALTAAAKISERAEMMTLMKRINDLRETRFEQQINNI</sequence>
<proteinExistence type="predicted"/>
<reference evidence="8 9" key="1">
    <citation type="submission" date="2020-11" db="EMBL/GenBank/DDBJ databases">
        <title>Kefir isolates.</title>
        <authorList>
            <person name="Marcisauskas S."/>
            <person name="Kim Y."/>
            <person name="Blasche S."/>
        </authorList>
    </citation>
    <scope>NUCLEOTIDE SEQUENCE [LARGE SCALE GENOMIC DNA]</scope>
    <source>
        <strain evidence="8 9">OG2</strain>
    </source>
</reference>
<dbReference type="GO" id="GO:0003682">
    <property type="term" value="F:chromatin binding"/>
    <property type="evidence" value="ECO:0007669"/>
    <property type="project" value="TreeGrafter"/>
</dbReference>
<evidence type="ECO:0000256" key="3">
    <source>
        <dbReference type="ARBA" id="ARBA00022737"/>
    </source>
</evidence>
<comment type="subcellular location">
    <subcellularLocation>
        <location evidence="1">Nucleus</location>
    </subcellularLocation>
</comment>
<comment type="caution">
    <text evidence="8">The sequence shown here is derived from an EMBL/GenBank/DDBJ whole genome shotgun (WGS) entry which is preliminary data.</text>
</comment>
<evidence type="ECO:0000256" key="2">
    <source>
        <dbReference type="ARBA" id="ARBA00022574"/>
    </source>
</evidence>
<name>A0A9P6WF60_MAUEX</name>
<dbReference type="Pfam" id="PF20946">
    <property type="entry name" value="Ctf4_C"/>
    <property type="match status" value="1"/>
</dbReference>
<feature type="domain" description="WDHD1/CFT4 helical bundle" evidence="7">
    <location>
        <begin position="865"/>
        <end position="967"/>
    </location>
</feature>
<dbReference type="PANTHER" id="PTHR19932">
    <property type="entry name" value="WD REPEAT AND HMG-BOX DNA BINDING PROTEIN"/>
    <property type="match status" value="1"/>
</dbReference>
<evidence type="ECO:0000259" key="7">
    <source>
        <dbReference type="Pfam" id="PF20946"/>
    </source>
</evidence>
<feature type="region of interest" description="Disordered" evidence="5">
    <location>
        <begin position="213"/>
        <end position="255"/>
    </location>
</feature>
<evidence type="ECO:0000256" key="5">
    <source>
        <dbReference type="SAM" id="MobiDB-lite"/>
    </source>
</evidence>
<dbReference type="GO" id="GO:0006281">
    <property type="term" value="P:DNA repair"/>
    <property type="evidence" value="ECO:0007669"/>
    <property type="project" value="TreeGrafter"/>
</dbReference>
<evidence type="ECO:0000256" key="4">
    <source>
        <dbReference type="ARBA" id="ARBA00023242"/>
    </source>
</evidence>
<evidence type="ECO:0000259" key="6">
    <source>
        <dbReference type="Pfam" id="PF12341"/>
    </source>
</evidence>
<dbReference type="InterPro" id="IPR015943">
    <property type="entry name" value="WD40/YVTN_repeat-like_dom_sf"/>
</dbReference>
<dbReference type="EMBL" id="PUHR01000027">
    <property type="protein sequence ID" value="KAG0670156.1"/>
    <property type="molecule type" value="Genomic_DNA"/>
</dbReference>
<dbReference type="Pfam" id="PF12341">
    <property type="entry name" value="Mcl1_mid"/>
    <property type="match status" value="1"/>
</dbReference>
<evidence type="ECO:0008006" key="10">
    <source>
        <dbReference type="Google" id="ProtNLM"/>
    </source>
</evidence>
<feature type="domain" description="WDHD1/CFT4 second beta-propeller" evidence="6">
    <location>
        <begin position="513"/>
        <end position="816"/>
    </location>
</feature>
<evidence type="ECO:0000313" key="9">
    <source>
        <dbReference type="Proteomes" id="UP000750334"/>
    </source>
</evidence>
<dbReference type="Gene3D" id="2.130.10.10">
    <property type="entry name" value="YVTN repeat-like/Quinoprotein amine dehydrogenase"/>
    <property type="match status" value="2"/>
</dbReference>
<feature type="region of interest" description="Disordered" evidence="5">
    <location>
        <begin position="390"/>
        <end position="448"/>
    </location>
</feature>
<accession>A0A9P6WF60</accession>
<feature type="compositionally biased region" description="Acidic residues" evidence="5">
    <location>
        <begin position="235"/>
        <end position="252"/>
    </location>
</feature>
<dbReference type="PANTHER" id="PTHR19932:SF10">
    <property type="entry name" value="WD REPEAT AND HMG-BOX DNA-BINDING PROTEIN 1"/>
    <property type="match status" value="1"/>
</dbReference>
<dbReference type="InterPro" id="IPR036322">
    <property type="entry name" value="WD40_repeat_dom_sf"/>
</dbReference>
<protein>
    <recommendedName>
        <fullName evidence="10">Minichromosome loss protein Mcl1 middle region domain-containing protein</fullName>
    </recommendedName>
</protein>
<keyword evidence="2" id="KW-0853">WD repeat</keyword>
<gene>
    <name evidence="8" type="ORF">C6P45_002799</name>
</gene>
<dbReference type="Proteomes" id="UP000750334">
    <property type="component" value="Unassembled WGS sequence"/>
</dbReference>
<keyword evidence="9" id="KW-1185">Reference proteome</keyword>
<dbReference type="GO" id="GO:0006261">
    <property type="term" value="P:DNA-templated DNA replication"/>
    <property type="evidence" value="ECO:0007669"/>
    <property type="project" value="TreeGrafter"/>
</dbReference>
<dbReference type="InterPro" id="IPR048591">
    <property type="entry name" value="WDHD1/CFT4_hel"/>
</dbReference>
<evidence type="ECO:0000313" key="8">
    <source>
        <dbReference type="EMBL" id="KAG0670156.1"/>
    </source>
</evidence>
<organism evidence="8 9">
    <name type="scientific">Maudiozyma exigua</name>
    <name type="common">Yeast</name>
    <name type="synonym">Kazachstania exigua</name>
    <dbReference type="NCBI Taxonomy" id="34358"/>
    <lineage>
        <taxon>Eukaryota</taxon>
        <taxon>Fungi</taxon>
        <taxon>Dikarya</taxon>
        <taxon>Ascomycota</taxon>
        <taxon>Saccharomycotina</taxon>
        <taxon>Saccharomycetes</taxon>
        <taxon>Saccharomycetales</taxon>
        <taxon>Saccharomycetaceae</taxon>
        <taxon>Maudiozyma</taxon>
    </lineage>
</organism>
<dbReference type="OrthoDB" id="427368at2759"/>
<keyword evidence="4" id="KW-0539">Nucleus</keyword>